<organism evidence="2 3">
    <name type="scientific">Tolypothrix tenuis PCC 7101</name>
    <dbReference type="NCBI Taxonomy" id="231146"/>
    <lineage>
        <taxon>Bacteria</taxon>
        <taxon>Bacillati</taxon>
        <taxon>Cyanobacteriota</taxon>
        <taxon>Cyanophyceae</taxon>
        <taxon>Nostocales</taxon>
        <taxon>Tolypothrichaceae</taxon>
        <taxon>Tolypothrix</taxon>
    </lineage>
</organism>
<keyword evidence="3" id="KW-1185">Reference proteome</keyword>
<dbReference type="KEGG" id="ttq:NIES37_42920"/>
<feature type="signal peptide" evidence="1">
    <location>
        <begin position="1"/>
        <end position="24"/>
    </location>
</feature>
<accession>A0A1Z4N3H5</accession>
<evidence type="ECO:0008006" key="4">
    <source>
        <dbReference type="Google" id="ProtNLM"/>
    </source>
</evidence>
<feature type="chain" id="PRO_5012690004" description="PEP-CTERM sorting domain-containing protein" evidence="1">
    <location>
        <begin position="25"/>
        <end position="256"/>
    </location>
</feature>
<name>A0A1Z4N3H5_9CYAN</name>
<reference evidence="2 3" key="1">
    <citation type="submission" date="2017-06" db="EMBL/GenBank/DDBJ databases">
        <title>Genome sequencing of cyanobaciteial culture collection at National Institute for Environmental Studies (NIES).</title>
        <authorList>
            <person name="Hirose Y."/>
            <person name="Shimura Y."/>
            <person name="Fujisawa T."/>
            <person name="Nakamura Y."/>
            <person name="Kawachi M."/>
        </authorList>
    </citation>
    <scope>NUCLEOTIDE SEQUENCE [LARGE SCALE GENOMIC DNA]</scope>
    <source>
        <strain evidence="2 3">NIES-37</strain>
    </source>
</reference>
<gene>
    <name evidence="2" type="ORF">NIES37_42920</name>
</gene>
<protein>
    <recommendedName>
        <fullName evidence="4">PEP-CTERM sorting domain-containing protein</fullName>
    </recommendedName>
</protein>
<dbReference type="AlphaFoldDB" id="A0A1Z4N3H5"/>
<evidence type="ECO:0000256" key="1">
    <source>
        <dbReference type="SAM" id="SignalP"/>
    </source>
</evidence>
<dbReference type="Proteomes" id="UP000218785">
    <property type="component" value="Chromosome"/>
</dbReference>
<dbReference type="EMBL" id="AP018248">
    <property type="protein sequence ID" value="BAZ00303.1"/>
    <property type="molecule type" value="Genomic_DNA"/>
</dbReference>
<keyword evidence="1" id="KW-0732">Signal</keyword>
<proteinExistence type="predicted"/>
<evidence type="ECO:0000313" key="2">
    <source>
        <dbReference type="EMBL" id="BAZ00303.1"/>
    </source>
</evidence>
<evidence type="ECO:0000313" key="3">
    <source>
        <dbReference type="Proteomes" id="UP000218785"/>
    </source>
</evidence>
<sequence length="256" mass="28328">MKKIAAVFSFAVGLLCLFSDNAQAQRARWSGNAANGFYNFVINLDTKEDGIASGIYPNAVELFEYQVPNNGDPNNPDDSIFLKQYQGQNLSSKLGELILKKYDENQDNIDDTIEIFMNFDDNSLIKSSTLIIKPNPNRIDFDGNFNDVDVNNLSLFYGKLSELNQLSPGYESSILIDTSSSKIIFAERVLKSGVGDRDSFQSPIGSITIEKPSSVSVPEPNLGYSSIFLIPFAISLRKLKRLKGAKMIPNQIMSGN</sequence>
<dbReference type="RefSeq" id="WP_096579081.1">
    <property type="nucleotide sequence ID" value="NZ_CAWNJS010000001.1"/>
</dbReference>